<name>A0A0C3B7E3_SERVB</name>
<dbReference type="OrthoDB" id="2637653at2759"/>
<proteinExistence type="predicted"/>
<feature type="transmembrane region" description="Helical" evidence="1">
    <location>
        <begin position="177"/>
        <end position="195"/>
    </location>
</feature>
<protein>
    <recommendedName>
        <fullName evidence="2">DUF6533 domain-containing protein</fullName>
    </recommendedName>
</protein>
<keyword evidence="4" id="KW-1185">Reference proteome</keyword>
<reference evidence="3 4" key="1">
    <citation type="submission" date="2014-04" db="EMBL/GenBank/DDBJ databases">
        <authorList>
            <consortium name="DOE Joint Genome Institute"/>
            <person name="Kuo A."/>
            <person name="Zuccaro A."/>
            <person name="Kohler A."/>
            <person name="Nagy L.G."/>
            <person name="Floudas D."/>
            <person name="Copeland A."/>
            <person name="Barry K.W."/>
            <person name="Cichocki N."/>
            <person name="Veneault-Fourrey C."/>
            <person name="LaButti K."/>
            <person name="Lindquist E.A."/>
            <person name="Lipzen A."/>
            <person name="Lundell T."/>
            <person name="Morin E."/>
            <person name="Murat C."/>
            <person name="Sun H."/>
            <person name="Tunlid A."/>
            <person name="Henrissat B."/>
            <person name="Grigoriev I.V."/>
            <person name="Hibbett D.S."/>
            <person name="Martin F."/>
            <person name="Nordberg H.P."/>
            <person name="Cantor M.N."/>
            <person name="Hua S.X."/>
        </authorList>
    </citation>
    <scope>NUCLEOTIDE SEQUENCE [LARGE SCALE GENOMIC DNA]</scope>
    <source>
        <strain evidence="3 4">MAFF 305830</strain>
    </source>
</reference>
<evidence type="ECO:0000313" key="4">
    <source>
        <dbReference type="Proteomes" id="UP000054097"/>
    </source>
</evidence>
<feature type="transmembrane region" description="Helical" evidence="1">
    <location>
        <begin position="93"/>
        <end position="113"/>
    </location>
</feature>
<organism evidence="3 4">
    <name type="scientific">Serendipita vermifera MAFF 305830</name>
    <dbReference type="NCBI Taxonomy" id="933852"/>
    <lineage>
        <taxon>Eukaryota</taxon>
        <taxon>Fungi</taxon>
        <taxon>Dikarya</taxon>
        <taxon>Basidiomycota</taxon>
        <taxon>Agaricomycotina</taxon>
        <taxon>Agaricomycetes</taxon>
        <taxon>Sebacinales</taxon>
        <taxon>Serendipitaceae</taxon>
        <taxon>Serendipita</taxon>
    </lineage>
</organism>
<dbReference type="AlphaFoldDB" id="A0A0C3B7E3"/>
<accession>A0A0C3B7E3</accession>
<keyword evidence="1" id="KW-0812">Transmembrane</keyword>
<keyword evidence="1" id="KW-1133">Transmembrane helix</keyword>
<dbReference type="HOGENOM" id="CLU_066067_0_0_1"/>
<keyword evidence="1" id="KW-0472">Membrane</keyword>
<dbReference type="Proteomes" id="UP000054097">
    <property type="component" value="Unassembled WGS sequence"/>
</dbReference>
<evidence type="ECO:0000259" key="2">
    <source>
        <dbReference type="Pfam" id="PF20151"/>
    </source>
</evidence>
<gene>
    <name evidence="3" type="ORF">M408DRAFT_326489</name>
</gene>
<dbReference type="InterPro" id="IPR045340">
    <property type="entry name" value="DUF6533"/>
</dbReference>
<sequence>MASSIHNTVNIIRTLRITRYTRAASASIHLYDIALTLDLEIQYIWTRLSFNLHTVLYIVNRYICLAFFLFATYKTTDFHGKFSDAFCRLPLDSIGFMLGNVANAVILTLRVRALWLQRRVVIWSIYVFFVAAMSTFLITANLSNAEIRTTMHYFPPANRCMSIGIPRLMKGIPIGPTVYTLFLTVLTLVKALDIMKWRDRTSLPFFYQVLMQDGVAHFVISSGILTLNLIYWNTASGARIAPFLGIPTALLSSVTARLVLNLKASLDHEQRETNRVSANLTGLFTRVHRQDFGTEGGVAPEADVGSKLGSLTLPSLSASSGNYNTWDSKRLHSEEAGLLIPLRRMSSEPRANREG</sequence>
<feature type="domain" description="DUF6533" evidence="2">
    <location>
        <begin position="20"/>
        <end position="65"/>
    </location>
</feature>
<evidence type="ECO:0000256" key="1">
    <source>
        <dbReference type="SAM" id="Phobius"/>
    </source>
</evidence>
<feature type="transmembrane region" description="Helical" evidence="1">
    <location>
        <begin position="120"/>
        <end position="142"/>
    </location>
</feature>
<dbReference type="Pfam" id="PF20151">
    <property type="entry name" value="DUF6533"/>
    <property type="match status" value="1"/>
</dbReference>
<evidence type="ECO:0000313" key="3">
    <source>
        <dbReference type="EMBL" id="KIM32745.1"/>
    </source>
</evidence>
<reference evidence="4" key="2">
    <citation type="submission" date="2015-01" db="EMBL/GenBank/DDBJ databases">
        <title>Evolutionary Origins and Diversification of the Mycorrhizal Mutualists.</title>
        <authorList>
            <consortium name="DOE Joint Genome Institute"/>
            <consortium name="Mycorrhizal Genomics Consortium"/>
            <person name="Kohler A."/>
            <person name="Kuo A."/>
            <person name="Nagy L.G."/>
            <person name="Floudas D."/>
            <person name="Copeland A."/>
            <person name="Barry K.W."/>
            <person name="Cichocki N."/>
            <person name="Veneault-Fourrey C."/>
            <person name="LaButti K."/>
            <person name="Lindquist E.A."/>
            <person name="Lipzen A."/>
            <person name="Lundell T."/>
            <person name="Morin E."/>
            <person name="Murat C."/>
            <person name="Riley R."/>
            <person name="Ohm R."/>
            <person name="Sun H."/>
            <person name="Tunlid A."/>
            <person name="Henrissat B."/>
            <person name="Grigoriev I.V."/>
            <person name="Hibbett D.S."/>
            <person name="Martin F."/>
        </authorList>
    </citation>
    <scope>NUCLEOTIDE SEQUENCE [LARGE SCALE GENOMIC DNA]</scope>
    <source>
        <strain evidence="4">MAFF 305830</strain>
    </source>
</reference>
<dbReference type="EMBL" id="KN824279">
    <property type="protein sequence ID" value="KIM32745.1"/>
    <property type="molecule type" value="Genomic_DNA"/>
</dbReference>
<feature type="transmembrane region" description="Helical" evidence="1">
    <location>
        <begin position="54"/>
        <end position="73"/>
    </location>
</feature>
<feature type="transmembrane region" description="Helical" evidence="1">
    <location>
        <begin position="215"/>
        <end position="234"/>
    </location>
</feature>
<dbReference type="STRING" id="933852.A0A0C3B7E3"/>